<keyword evidence="8" id="KW-0066">ATP synthesis</keyword>
<comment type="caution">
    <text evidence="9">The sequence shown here is derived from an EMBL/GenBank/DDBJ whole genome shotgun (WGS) entry which is preliminary data.</text>
</comment>
<name>X0X0F9_9ZZZZ</name>
<keyword evidence="5" id="KW-0406">Ion transport</keyword>
<dbReference type="AlphaFoldDB" id="X0X0F9"/>
<sequence>MQMLEAIKRKIESAQDLYSVVKTMKALAAVNIHYHARAVEAITEYHQSIEMGFQTLLKEKPEILKKPILRNERRMGVIVFGSQRGMAGKFNVMIANS</sequence>
<gene>
    <name evidence="9" type="ORF">S01H1_56437</name>
</gene>
<evidence type="ECO:0000256" key="8">
    <source>
        <dbReference type="ARBA" id="ARBA00023310"/>
    </source>
</evidence>
<evidence type="ECO:0000313" key="9">
    <source>
        <dbReference type="EMBL" id="GAG18471.1"/>
    </source>
</evidence>
<evidence type="ECO:0000256" key="7">
    <source>
        <dbReference type="ARBA" id="ARBA00023196"/>
    </source>
</evidence>
<feature type="non-terminal residue" evidence="9">
    <location>
        <position position="97"/>
    </location>
</feature>
<dbReference type="Pfam" id="PF00231">
    <property type="entry name" value="ATP-synt"/>
    <property type="match status" value="1"/>
</dbReference>
<dbReference type="InterPro" id="IPR035968">
    <property type="entry name" value="ATP_synth_F1_ATPase_gsu"/>
</dbReference>
<dbReference type="InterPro" id="IPR000131">
    <property type="entry name" value="ATP_synth_F1_gsu"/>
</dbReference>
<protein>
    <submittedName>
        <fullName evidence="9">Uncharacterized protein</fullName>
    </submittedName>
</protein>
<dbReference type="GO" id="GO:0046933">
    <property type="term" value="F:proton-transporting ATP synthase activity, rotational mechanism"/>
    <property type="evidence" value="ECO:0007669"/>
    <property type="project" value="InterPro"/>
</dbReference>
<dbReference type="EMBL" id="BARS01036751">
    <property type="protein sequence ID" value="GAG18471.1"/>
    <property type="molecule type" value="Genomic_DNA"/>
</dbReference>
<evidence type="ECO:0000256" key="1">
    <source>
        <dbReference type="ARBA" id="ARBA00004170"/>
    </source>
</evidence>
<evidence type="ECO:0000256" key="6">
    <source>
        <dbReference type="ARBA" id="ARBA00023136"/>
    </source>
</evidence>
<keyword evidence="4" id="KW-0375">Hydrogen ion transport</keyword>
<reference evidence="9" key="1">
    <citation type="journal article" date="2014" name="Front. Microbiol.">
        <title>High frequency of phylogenetically diverse reductive dehalogenase-homologous genes in deep subseafloor sedimentary metagenomes.</title>
        <authorList>
            <person name="Kawai M."/>
            <person name="Futagami T."/>
            <person name="Toyoda A."/>
            <person name="Takaki Y."/>
            <person name="Nishi S."/>
            <person name="Hori S."/>
            <person name="Arai W."/>
            <person name="Tsubouchi T."/>
            <person name="Morono Y."/>
            <person name="Uchiyama I."/>
            <person name="Ito T."/>
            <person name="Fujiyama A."/>
            <person name="Inagaki F."/>
            <person name="Takami H."/>
        </authorList>
    </citation>
    <scope>NUCLEOTIDE SEQUENCE</scope>
    <source>
        <strain evidence="9">Expedition CK06-06</strain>
    </source>
</reference>
<comment type="similarity">
    <text evidence="2">Belongs to the ATPase gamma chain family.</text>
</comment>
<keyword evidence="7" id="KW-0139">CF(1)</keyword>
<organism evidence="9">
    <name type="scientific">marine sediment metagenome</name>
    <dbReference type="NCBI Taxonomy" id="412755"/>
    <lineage>
        <taxon>unclassified sequences</taxon>
        <taxon>metagenomes</taxon>
        <taxon>ecological metagenomes</taxon>
    </lineage>
</organism>
<evidence type="ECO:0000256" key="2">
    <source>
        <dbReference type="ARBA" id="ARBA00007681"/>
    </source>
</evidence>
<evidence type="ECO:0000256" key="5">
    <source>
        <dbReference type="ARBA" id="ARBA00023065"/>
    </source>
</evidence>
<keyword evidence="6" id="KW-0472">Membrane</keyword>
<dbReference type="GO" id="GO:0045259">
    <property type="term" value="C:proton-transporting ATP synthase complex"/>
    <property type="evidence" value="ECO:0007669"/>
    <property type="project" value="UniProtKB-KW"/>
</dbReference>
<evidence type="ECO:0000256" key="3">
    <source>
        <dbReference type="ARBA" id="ARBA00022448"/>
    </source>
</evidence>
<proteinExistence type="inferred from homology"/>
<dbReference type="Gene3D" id="1.10.287.80">
    <property type="entry name" value="ATP synthase, gamma subunit, helix hairpin domain"/>
    <property type="match status" value="1"/>
</dbReference>
<evidence type="ECO:0000256" key="4">
    <source>
        <dbReference type="ARBA" id="ARBA00022781"/>
    </source>
</evidence>
<dbReference type="SUPFAM" id="SSF52943">
    <property type="entry name" value="ATP synthase (F1-ATPase), gamma subunit"/>
    <property type="match status" value="1"/>
</dbReference>
<keyword evidence="3" id="KW-0813">Transport</keyword>
<accession>X0X0F9</accession>
<comment type="subcellular location">
    <subcellularLocation>
        <location evidence="1">Membrane</location>
        <topology evidence="1">Peripheral membrane protein</topology>
    </subcellularLocation>
</comment>